<sequence>MWNLYDIEKRYEAHMKEVEHRARQAHWYVYAKEDRKALLPSAVVRWVSFIAMILIGVFTVFELF</sequence>
<dbReference type="RefSeq" id="WP_314804681.1">
    <property type="nucleotide sequence ID" value="NZ_CP130319.1"/>
</dbReference>
<keyword evidence="1" id="KW-0472">Membrane</keyword>
<gene>
    <name evidence="2" type="ORF">MJB10_10835</name>
</gene>
<evidence type="ECO:0000256" key="1">
    <source>
        <dbReference type="SAM" id="Phobius"/>
    </source>
</evidence>
<keyword evidence="1" id="KW-0812">Transmembrane</keyword>
<dbReference type="Proteomes" id="UP001304650">
    <property type="component" value="Chromosome"/>
</dbReference>
<keyword evidence="1" id="KW-1133">Transmembrane helix</keyword>
<keyword evidence="3" id="KW-1185">Reference proteome</keyword>
<accession>A0AA96LST5</accession>
<reference evidence="2" key="1">
    <citation type="submission" date="2022-02" db="EMBL/GenBank/DDBJ databases">
        <title>Paenibacillus sp. MBLB1832 Whole Genome Shotgun Sequencing.</title>
        <authorList>
            <person name="Hwang C.Y."/>
            <person name="Cho E.-S."/>
            <person name="Seo M.-J."/>
        </authorList>
    </citation>
    <scope>NUCLEOTIDE SEQUENCE</scope>
    <source>
        <strain evidence="2">MBLB1832</strain>
    </source>
</reference>
<evidence type="ECO:0000313" key="2">
    <source>
        <dbReference type="EMBL" id="WNR46557.1"/>
    </source>
</evidence>
<dbReference type="AlphaFoldDB" id="A0AA96LST5"/>
<dbReference type="EMBL" id="CP130319">
    <property type="protein sequence ID" value="WNR46557.1"/>
    <property type="molecule type" value="Genomic_DNA"/>
</dbReference>
<evidence type="ECO:0000313" key="3">
    <source>
        <dbReference type="Proteomes" id="UP001304650"/>
    </source>
</evidence>
<proteinExistence type="predicted"/>
<name>A0AA96LST5_9BACL</name>
<organism evidence="2 3">
    <name type="scientific">Paenibacillus roseopurpureus</name>
    <dbReference type="NCBI Taxonomy" id="2918901"/>
    <lineage>
        <taxon>Bacteria</taxon>
        <taxon>Bacillati</taxon>
        <taxon>Bacillota</taxon>
        <taxon>Bacilli</taxon>
        <taxon>Bacillales</taxon>
        <taxon>Paenibacillaceae</taxon>
        <taxon>Paenibacillus</taxon>
    </lineage>
</organism>
<dbReference type="KEGG" id="proo:MJB10_10835"/>
<protein>
    <submittedName>
        <fullName evidence="2">Uncharacterized protein</fullName>
    </submittedName>
</protein>
<feature type="transmembrane region" description="Helical" evidence="1">
    <location>
        <begin position="42"/>
        <end position="61"/>
    </location>
</feature>